<gene>
    <name evidence="3" type="ORF">E6C48_15660</name>
</gene>
<dbReference type="InterPro" id="IPR025902">
    <property type="entry name" value="LssY-like-C_dom"/>
</dbReference>
<evidence type="ECO:0000256" key="1">
    <source>
        <dbReference type="SAM" id="Phobius"/>
    </source>
</evidence>
<evidence type="ECO:0000259" key="2">
    <source>
        <dbReference type="Pfam" id="PF14067"/>
    </source>
</evidence>
<comment type="caution">
    <text evidence="3">The sequence shown here is derived from an EMBL/GenBank/DDBJ whole genome shotgun (WGS) entry which is preliminary data.</text>
</comment>
<organism evidence="3 4">
    <name type="scientific">Ollibium composti</name>
    <dbReference type="NCBI Taxonomy" id="2675109"/>
    <lineage>
        <taxon>Bacteria</taxon>
        <taxon>Pseudomonadati</taxon>
        <taxon>Pseudomonadota</taxon>
        <taxon>Alphaproteobacteria</taxon>
        <taxon>Hyphomicrobiales</taxon>
        <taxon>Phyllobacteriaceae</taxon>
        <taxon>Ollibium</taxon>
    </lineage>
</organism>
<keyword evidence="1" id="KW-1133">Transmembrane helix</keyword>
<dbReference type="EMBL" id="SSNY01000009">
    <property type="protein sequence ID" value="THF56029.1"/>
    <property type="molecule type" value="Genomic_DNA"/>
</dbReference>
<sequence length="233" mass="25169">MSRRRRLRRVSNWFAILCGLYLGLAYFALPALWELRERGAAVREMVTRTPQGIAGDPINVGLVGSRANVIRAFGLAKWDTADAVTLKTAVEIGESVLFDHPYPDAPVSTLLFDGRPQDLAFEKPVGGSADQRHHVRLWRTAETDPEGQSLWLGSASFDRGVGLSHDTGAITHHIAPDIDAERAFLIGDLTRAGVLASTVEIDGVGATQNGRNGEGDPYFTDGKAVVGLLRATP</sequence>
<feature type="transmembrane region" description="Helical" evidence="1">
    <location>
        <begin position="12"/>
        <end position="33"/>
    </location>
</feature>
<keyword evidence="1" id="KW-0472">Membrane</keyword>
<keyword evidence="1" id="KW-0812">Transmembrane</keyword>
<protein>
    <recommendedName>
        <fullName evidence="2">LssY-like C-terminal domain-containing protein</fullName>
    </recommendedName>
</protein>
<reference evidence="3 4" key="1">
    <citation type="submission" date="2019-04" db="EMBL/GenBank/DDBJ databases">
        <title>Mesorhizobium composti sp. nov., isolated from compost.</title>
        <authorList>
            <person name="Lin S.-Y."/>
            <person name="Hameed A."/>
            <person name="Hsieh Y.-T."/>
            <person name="Young C.-C."/>
        </authorList>
    </citation>
    <scope>NUCLEOTIDE SEQUENCE [LARGE SCALE GENOMIC DNA]</scope>
    <source>
        <strain evidence="3 4">CC-YTH430</strain>
    </source>
</reference>
<feature type="domain" description="LssY-like C-terminal" evidence="2">
    <location>
        <begin position="45"/>
        <end position="223"/>
    </location>
</feature>
<evidence type="ECO:0000313" key="4">
    <source>
        <dbReference type="Proteomes" id="UP000306441"/>
    </source>
</evidence>
<keyword evidence="4" id="KW-1185">Reference proteome</keyword>
<accession>A0ABY2Q6S9</accession>
<dbReference type="RefSeq" id="WP_136358865.1">
    <property type="nucleotide sequence ID" value="NZ_SSNY01000009.1"/>
</dbReference>
<name>A0ABY2Q6S9_9HYPH</name>
<proteinExistence type="predicted"/>
<dbReference type="Proteomes" id="UP000306441">
    <property type="component" value="Unassembled WGS sequence"/>
</dbReference>
<evidence type="ECO:0000313" key="3">
    <source>
        <dbReference type="EMBL" id="THF56029.1"/>
    </source>
</evidence>
<dbReference type="Pfam" id="PF14067">
    <property type="entry name" value="LssY_C"/>
    <property type="match status" value="1"/>
</dbReference>